<reference evidence="1" key="2">
    <citation type="submission" date="2021-04" db="EMBL/GenBank/DDBJ databases">
        <authorList>
            <person name="Gilroy R."/>
        </authorList>
    </citation>
    <scope>NUCLEOTIDE SEQUENCE</scope>
    <source>
        <strain evidence="1">ChiBcec18-1249</strain>
    </source>
</reference>
<dbReference type="AlphaFoldDB" id="A0A9D2LIA0"/>
<organism evidence="1 2">
    <name type="scientific">Candidatus Oscillibacter excrementigallinarum</name>
    <dbReference type="NCBI Taxonomy" id="2838716"/>
    <lineage>
        <taxon>Bacteria</taxon>
        <taxon>Bacillati</taxon>
        <taxon>Bacillota</taxon>
        <taxon>Clostridia</taxon>
        <taxon>Eubacteriales</taxon>
        <taxon>Oscillospiraceae</taxon>
        <taxon>Oscillibacter</taxon>
    </lineage>
</organism>
<evidence type="ECO:0000313" key="1">
    <source>
        <dbReference type="EMBL" id="HJB13001.1"/>
    </source>
</evidence>
<dbReference type="EMBL" id="DWZJ01000037">
    <property type="protein sequence ID" value="HJB13001.1"/>
    <property type="molecule type" value="Genomic_DNA"/>
</dbReference>
<reference evidence="1" key="1">
    <citation type="journal article" date="2021" name="PeerJ">
        <title>Extensive microbial diversity within the chicken gut microbiome revealed by metagenomics and culture.</title>
        <authorList>
            <person name="Gilroy R."/>
            <person name="Ravi A."/>
            <person name="Getino M."/>
            <person name="Pursley I."/>
            <person name="Horton D.L."/>
            <person name="Alikhan N.F."/>
            <person name="Baker D."/>
            <person name="Gharbi K."/>
            <person name="Hall N."/>
            <person name="Watson M."/>
            <person name="Adriaenssens E.M."/>
            <person name="Foster-Nyarko E."/>
            <person name="Jarju S."/>
            <person name="Secka A."/>
            <person name="Antonio M."/>
            <person name="Oren A."/>
            <person name="Chaudhuri R.R."/>
            <person name="La Ragione R."/>
            <person name="Hildebrand F."/>
            <person name="Pallen M.J."/>
        </authorList>
    </citation>
    <scope>NUCLEOTIDE SEQUENCE</scope>
    <source>
        <strain evidence="1">ChiBcec18-1249</strain>
    </source>
</reference>
<dbReference type="Proteomes" id="UP000823824">
    <property type="component" value="Unassembled WGS sequence"/>
</dbReference>
<proteinExistence type="predicted"/>
<comment type="caution">
    <text evidence="1">The sequence shown here is derived from an EMBL/GenBank/DDBJ whole genome shotgun (WGS) entry which is preliminary data.</text>
</comment>
<gene>
    <name evidence="1" type="ORF">H9787_04750</name>
</gene>
<sequence length="73" mass="8115">MESHAEGVDFSFSPRLTSSAAAVCAADDMLPQRGRTEPRRPDLIRAVFLTIYRKSPQKMDKKVKKEVAFSGGM</sequence>
<evidence type="ECO:0000313" key="2">
    <source>
        <dbReference type="Proteomes" id="UP000823824"/>
    </source>
</evidence>
<accession>A0A9D2LIA0</accession>
<name>A0A9D2LIA0_9FIRM</name>
<protein>
    <submittedName>
        <fullName evidence="1">Uncharacterized protein</fullName>
    </submittedName>
</protein>